<evidence type="ECO:0000313" key="1">
    <source>
        <dbReference type="EMBL" id="CAJ1946383.1"/>
    </source>
</evidence>
<proteinExistence type="predicted"/>
<protein>
    <submittedName>
        <fullName evidence="1">Uncharacterized protein</fullName>
    </submittedName>
</protein>
<dbReference type="Proteomes" id="UP001295423">
    <property type="component" value="Unassembled WGS sequence"/>
</dbReference>
<keyword evidence="2" id="KW-1185">Reference proteome</keyword>
<dbReference type="PANTHER" id="PTHR45661:SF3">
    <property type="entry name" value="IG-LIKE DOMAIN-CONTAINING PROTEIN"/>
    <property type="match status" value="1"/>
</dbReference>
<dbReference type="Pfam" id="PF13306">
    <property type="entry name" value="LRR_5"/>
    <property type="match status" value="1"/>
</dbReference>
<gene>
    <name evidence="1" type="ORF">CYCCA115_LOCUS10527</name>
</gene>
<dbReference type="PANTHER" id="PTHR45661">
    <property type="entry name" value="SURFACE ANTIGEN"/>
    <property type="match status" value="1"/>
</dbReference>
<evidence type="ECO:0000313" key="2">
    <source>
        <dbReference type="Proteomes" id="UP001295423"/>
    </source>
</evidence>
<dbReference type="EMBL" id="CAKOGP040001668">
    <property type="protein sequence ID" value="CAJ1946383.1"/>
    <property type="molecule type" value="Genomic_DNA"/>
</dbReference>
<dbReference type="Gene3D" id="3.80.10.10">
    <property type="entry name" value="Ribonuclease Inhibitor"/>
    <property type="match status" value="2"/>
</dbReference>
<sequence length="544" mass="60196">MQEDYSSPPNNSSSSSSSGSFLYTGSSTSAADTIDARHIIVDQTVSRIGYSAFHSWESVVAVYLPQGLRSIGARSFEECTCLATINIPGSVLLIGISAFEGCIRLMTVGLAQGIAEIGPHAFAECRSLKQIEIPSSVEKIGNSAFEHCVSLKEIGLADTCTALPYNVFKDCLRLQETFLPPTTDSIGSGAYMNCERIVFLNLPPGLEHIFCYCFVSCTALKNIHIPSSVKVIDYEAFRGCTSLLSVEIPAKVESIGDGAFLSCRSLCHVALSPEMDTSVFDDGVFENCDKLIEMFPGGIVKGLKERFAGLPVHQLCCNQSFCQYQREKTTSTLENLNQVMMDAGKKETFHATDQFGMNPFHILALASELNTIIFQELLKRYPIRCLSQPDQWGMSPIYFLSLHASSNATTLLHMALQETIPKRLQDLGLLLWRQDVDHYLQAIQLNNPTYRVRQIGKLFHKLVQYERVEALSLLEEALWRMKLQDGKNNILEDDGVANYLVAASVDAFEAHRDNCRISCGSDIVISNVLPFLQSINPGDYAWSV</sequence>
<dbReference type="AlphaFoldDB" id="A0AAD2CVH8"/>
<dbReference type="InterPro" id="IPR032675">
    <property type="entry name" value="LRR_dom_sf"/>
</dbReference>
<name>A0AAD2CVH8_9STRA</name>
<dbReference type="InterPro" id="IPR026906">
    <property type="entry name" value="LRR_5"/>
</dbReference>
<reference evidence="1" key="1">
    <citation type="submission" date="2023-08" db="EMBL/GenBank/DDBJ databases">
        <authorList>
            <person name="Audoor S."/>
            <person name="Bilcke G."/>
        </authorList>
    </citation>
    <scope>NUCLEOTIDE SEQUENCE</scope>
</reference>
<organism evidence="1 2">
    <name type="scientific">Cylindrotheca closterium</name>
    <dbReference type="NCBI Taxonomy" id="2856"/>
    <lineage>
        <taxon>Eukaryota</taxon>
        <taxon>Sar</taxon>
        <taxon>Stramenopiles</taxon>
        <taxon>Ochrophyta</taxon>
        <taxon>Bacillariophyta</taxon>
        <taxon>Bacillariophyceae</taxon>
        <taxon>Bacillariophycidae</taxon>
        <taxon>Bacillariales</taxon>
        <taxon>Bacillariaceae</taxon>
        <taxon>Cylindrotheca</taxon>
    </lineage>
</organism>
<dbReference type="InterPro" id="IPR053139">
    <property type="entry name" value="Surface_bspA-like"/>
</dbReference>
<dbReference type="SUPFAM" id="SSF52058">
    <property type="entry name" value="L domain-like"/>
    <property type="match status" value="1"/>
</dbReference>
<accession>A0AAD2CVH8</accession>
<comment type="caution">
    <text evidence="1">The sequence shown here is derived from an EMBL/GenBank/DDBJ whole genome shotgun (WGS) entry which is preliminary data.</text>
</comment>